<comment type="caution">
    <text evidence="2">The sequence shown here is derived from an EMBL/GenBank/DDBJ whole genome shotgun (WGS) entry which is preliminary data.</text>
</comment>
<dbReference type="EMBL" id="JAPYKS010000007">
    <property type="protein sequence ID" value="MEI9409529.1"/>
    <property type="molecule type" value="Genomic_DNA"/>
</dbReference>
<proteinExistence type="predicted"/>
<evidence type="ECO:0000313" key="3">
    <source>
        <dbReference type="Proteomes" id="UP001387293"/>
    </source>
</evidence>
<accession>A0ABU8KUX2</accession>
<dbReference type="InterPro" id="IPR032710">
    <property type="entry name" value="NTF2-like_dom_sf"/>
</dbReference>
<dbReference type="Proteomes" id="UP001387293">
    <property type="component" value="Unassembled WGS sequence"/>
</dbReference>
<dbReference type="Gene3D" id="3.10.450.50">
    <property type="match status" value="1"/>
</dbReference>
<keyword evidence="3" id="KW-1185">Reference proteome</keyword>
<dbReference type="SUPFAM" id="SSF54427">
    <property type="entry name" value="NTF2-like"/>
    <property type="match status" value="1"/>
</dbReference>
<organism evidence="2 3">
    <name type="scientific">Mesorhizobium salmacidum</name>
    <dbReference type="NCBI Taxonomy" id="3015171"/>
    <lineage>
        <taxon>Bacteria</taxon>
        <taxon>Pseudomonadati</taxon>
        <taxon>Pseudomonadota</taxon>
        <taxon>Alphaproteobacteria</taxon>
        <taxon>Hyphomicrobiales</taxon>
        <taxon>Phyllobacteriaceae</taxon>
        <taxon>Mesorhizobium</taxon>
    </lineage>
</organism>
<gene>
    <name evidence="2" type="ORF">O7A60_12215</name>
</gene>
<dbReference type="Pfam" id="PF07858">
    <property type="entry name" value="LEH"/>
    <property type="match status" value="1"/>
</dbReference>
<sequence>MTRPIEVVTDFCAAYSEDRGRPAVRRWFTPKTLWVNVGISATTGIEEAIGMINELEKSMRIATVHIDMLAIAADGNRVLTERLDRFERADGSEIGRMTLMGIYEIEGDHIVAWRDYFDINAVSKLAAG</sequence>
<evidence type="ECO:0000313" key="2">
    <source>
        <dbReference type="EMBL" id="MEI9409529.1"/>
    </source>
</evidence>
<name>A0ABU8KUX2_9HYPH</name>
<dbReference type="RefSeq" id="WP_337106475.1">
    <property type="nucleotide sequence ID" value="NZ_JAPYKS010000007.1"/>
</dbReference>
<reference evidence="2 3" key="1">
    <citation type="submission" date="2022-12" db="EMBL/GenBank/DDBJ databases">
        <authorList>
            <person name="Muema E."/>
        </authorList>
    </citation>
    <scope>NUCLEOTIDE SEQUENCE [LARGE SCALE GENOMIC DNA]</scope>
    <source>
        <strain evidence="3">1326</strain>
    </source>
</reference>
<protein>
    <submittedName>
        <fullName evidence="2">Nuclear transport factor 2 family protein</fullName>
    </submittedName>
</protein>
<feature type="domain" description="Limonene-1,2-epoxide hydrolase" evidence="1">
    <location>
        <begin position="3"/>
        <end position="122"/>
    </location>
</feature>
<evidence type="ECO:0000259" key="1">
    <source>
        <dbReference type="Pfam" id="PF07858"/>
    </source>
</evidence>
<dbReference type="InterPro" id="IPR013100">
    <property type="entry name" value="LEH"/>
</dbReference>